<sequence length="114" mass="13372">MNAWNFRIRSRDRDKETDRRRLDRLAELSTTLFHEVRRESDGIRRRYEAAVGDAAFAMEAQAAESDQRKLEGRIDDLTDTVLSCEARLRDLDVQAEFYQDILQRIATYRSSSDV</sequence>
<dbReference type="RefSeq" id="WP_126010947.1">
    <property type="nucleotide sequence ID" value="NZ_CP032509.1"/>
</dbReference>
<dbReference type="AlphaFoldDB" id="A0A3S9B6S9"/>
<proteinExistence type="predicted"/>
<gene>
    <name evidence="1" type="ORF">D5400_16300</name>
</gene>
<organism evidence="1 2">
    <name type="scientific">Georhizobium profundi</name>
    <dbReference type="NCBI Taxonomy" id="2341112"/>
    <lineage>
        <taxon>Bacteria</taxon>
        <taxon>Pseudomonadati</taxon>
        <taxon>Pseudomonadota</taxon>
        <taxon>Alphaproteobacteria</taxon>
        <taxon>Hyphomicrobiales</taxon>
        <taxon>Rhizobiaceae</taxon>
        <taxon>Georhizobium</taxon>
    </lineage>
</organism>
<accession>A0A3S9B6S9</accession>
<evidence type="ECO:0000313" key="1">
    <source>
        <dbReference type="EMBL" id="AZN72623.1"/>
    </source>
</evidence>
<dbReference type="OrthoDB" id="8115673at2"/>
<evidence type="ECO:0000313" key="2">
    <source>
        <dbReference type="Proteomes" id="UP000268192"/>
    </source>
</evidence>
<protein>
    <submittedName>
        <fullName evidence="1">Uncharacterized protein</fullName>
    </submittedName>
</protein>
<name>A0A3S9B6S9_9HYPH</name>
<dbReference type="KEGG" id="abaw:D5400_16300"/>
<dbReference type="EMBL" id="CP032509">
    <property type="protein sequence ID" value="AZN72623.1"/>
    <property type="molecule type" value="Genomic_DNA"/>
</dbReference>
<reference evidence="1 2" key="1">
    <citation type="submission" date="2018-09" db="EMBL/GenBank/DDBJ databases">
        <title>Marinorhizobium profundi gen. nov., sp. nov., isolated from a deep-sea sediment sample from the New Britain Trench and proposal of Marinorhizobiaceae fam. nov. in the order Rhizobiales of the class Alphaproteobacteria.</title>
        <authorList>
            <person name="Cao J."/>
        </authorList>
    </citation>
    <scope>NUCLEOTIDE SEQUENCE [LARGE SCALE GENOMIC DNA]</scope>
    <source>
        <strain evidence="1 2">WS11</strain>
    </source>
</reference>
<dbReference type="Proteomes" id="UP000268192">
    <property type="component" value="Chromosome"/>
</dbReference>
<keyword evidence="2" id="KW-1185">Reference proteome</keyword>